<accession>A0A7K4NM23</accession>
<proteinExistence type="predicted"/>
<dbReference type="AlphaFoldDB" id="A0A7K4NM23"/>
<organism evidence="1 2">
    <name type="scientific">Marine Group I thaumarchaeote</name>
    <dbReference type="NCBI Taxonomy" id="2511932"/>
    <lineage>
        <taxon>Archaea</taxon>
        <taxon>Nitrososphaerota</taxon>
        <taxon>Marine Group I</taxon>
    </lineage>
</organism>
<dbReference type="EMBL" id="JACAST010000026">
    <property type="protein sequence ID" value="NWK02364.1"/>
    <property type="molecule type" value="Genomic_DNA"/>
</dbReference>
<sequence>MKKIEGVMLSAVILTLIIGSTQVATAEKFNVDPDLNLRYEVYLQSVVRDAQGQLLSVSESTVGWVLIASFPDSVQITNFVGILFDNNVIAEKKIVTIGDIKYEKIQFQTERVLDHRMLTSLGAAKVGMSSGTLWKFCGDFKGEYGYQCVPTFKAKTPQIHIAEGNVLTNQWTILRVMD</sequence>
<comment type="caution">
    <text evidence="1">The sequence shown here is derived from an EMBL/GenBank/DDBJ whole genome shotgun (WGS) entry which is preliminary data.</text>
</comment>
<reference evidence="1 2" key="1">
    <citation type="journal article" date="2019" name="Environ. Microbiol.">
        <title>Genomics insights into ecotype formation of ammonia-oxidizing archaea in the deep ocean.</title>
        <authorList>
            <person name="Wang Y."/>
            <person name="Huang J.M."/>
            <person name="Cui G.J."/>
            <person name="Nunoura T."/>
            <person name="Takaki Y."/>
            <person name="Li W.L."/>
            <person name="Li J."/>
            <person name="Gao Z.M."/>
            <person name="Takai K."/>
            <person name="Zhang A.Q."/>
            <person name="Stepanauskas R."/>
        </authorList>
    </citation>
    <scope>NUCLEOTIDE SEQUENCE [LARGE SCALE GENOMIC DNA]</scope>
    <source>
        <strain evidence="1 2">N8</strain>
    </source>
</reference>
<protein>
    <submittedName>
        <fullName evidence="1">Uncharacterized protein</fullName>
    </submittedName>
</protein>
<dbReference type="Proteomes" id="UP000529843">
    <property type="component" value="Unassembled WGS sequence"/>
</dbReference>
<evidence type="ECO:0000313" key="1">
    <source>
        <dbReference type="EMBL" id="NWK02364.1"/>
    </source>
</evidence>
<name>A0A7K4NM23_9ARCH</name>
<gene>
    <name evidence="1" type="ORF">HX804_03555</name>
</gene>
<evidence type="ECO:0000313" key="2">
    <source>
        <dbReference type="Proteomes" id="UP000529843"/>
    </source>
</evidence>